<accession>A0ABN2Q1F5</accession>
<feature type="transmembrane region" description="Helical" evidence="7">
    <location>
        <begin position="9"/>
        <end position="30"/>
    </location>
</feature>
<feature type="transmembrane region" description="Helical" evidence="7">
    <location>
        <begin position="240"/>
        <end position="262"/>
    </location>
</feature>
<dbReference type="PROSITE" id="PS50928">
    <property type="entry name" value="ABC_TM1"/>
    <property type="match status" value="1"/>
</dbReference>
<dbReference type="RefSeq" id="WP_344313697.1">
    <property type="nucleotide sequence ID" value="NZ_BAAAMK010000001.1"/>
</dbReference>
<name>A0ABN2Q1F5_9MICO</name>
<keyword evidence="5 7" id="KW-1133">Transmembrane helix</keyword>
<sequence>MIKLIATRLLLAIPQMFIVAMLVFLLVYLVPGSAAAVGLGDAVADADEVARLEQQLGLDRPMLEQMMTWFGNALHGDLGTSLIYGRDVTGMVLDRLPATLSLVGAGLLVAMVIGVGLGVLAGTHARRPVDRGVTAFSSIMQAVPEFWLGLILILVFVIQLGWAPVVAWVPPAVDPAKWAQGLILPALALGVGASALIARQTRTAVASALSSKYADTLTAAGVPRHRIIWVYSLKNSMIPVLAASALAVSILFGTSLVMERVFAFPGIGTLLLSSVISKDFPVVQGAALIVCALVILVNLVADISYGIINPKARPQ</sequence>
<dbReference type="SUPFAM" id="SSF161098">
    <property type="entry name" value="MetI-like"/>
    <property type="match status" value="1"/>
</dbReference>
<dbReference type="PANTHER" id="PTHR43163:SF6">
    <property type="entry name" value="DIPEPTIDE TRANSPORT SYSTEM PERMEASE PROTEIN DPPB-RELATED"/>
    <property type="match status" value="1"/>
</dbReference>
<feature type="transmembrane region" description="Helical" evidence="7">
    <location>
        <begin position="282"/>
        <end position="308"/>
    </location>
</feature>
<dbReference type="InterPro" id="IPR000515">
    <property type="entry name" value="MetI-like"/>
</dbReference>
<organism evidence="9 10">
    <name type="scientific">Agromyces allii</name>
    <dbReference type="NCBI Taxonomy" id="393607"/>
    <lineage>
        <taxon>Bacteria</taxon>
        <taxon>Bacillati</taxon>
        <taxon>Actinomycetota</taxon>
        <taxon>Actinomycetes</taxon>
        <taxon>Micrococcales</taxon>
        <taxon>Microbacteriaceae</taxon>
        <taxon>Agromyces</taxon>
    </lineage>
</organism>
<evidence type="ECO:0000256" key="4">
    <source>
        <dbReference type="ARBA" id="ARBA00022692"/>
    </source>
</evidence>
<evidence type="ECO:0000313" key="9">
    <source>
        <dbReference type="EMBL" id="GAA1940257.1"/>
    </source>
</evidence>
<dbReference type="CDD" id="cd06261">
    <property type="entry name" value="TM_PBP2"/>
    <property type="match status" value="1"/>
</dbReference>
<evidence type="ECO:0000259" key="8">
    <source>
        <dbReference type="PROSITE" id="PS50928"/>
    </source>
</evidence>
<feature type="domain" description="ABC transmembrane type-1" evidence="8">
    <location>
        <begin position="96"/>
        <end position="301"/>
    </location>
</feature>
<keyword evidence="3" id="KW-1003">Cell membrane</keyword>
<evidence type="ECO:0000256" key="3">
    <source>
        <dbReference type="ARBA" id="ARBA00022475"/>
    </source>
</evidence>
<dbReference type="Pfam" id="PF19300">
    <property type="entry name" value="BPD_transp_1_N"/>
    <property type="match status" value="1"/>
</dbReference>
<evidence type="ECO:0000256" key="6">
    <source>
        <dbReference type="ARBA" id="ARBA00023136"/>
    </source>
</evidence>
<evidence type="ECO:0000313" key="10">
    <source>
        <dbReference type="Proteomes" id="UP001499954"/>
    </source>
</evidence>
<reference evidence="9 10" key="1">
    <citation type="journal article" date="2019" name="Int. J. Syst. Evol. Microbiol.">
        <title>The Global Catalogue of Microorganisms (GCM) 10K type strain sequencing project: providing services to taxonomists for standard genome sequencing and annotation.</title>
        <authorList>
            <consortium name="The Broad Institute Genomics Platform"/>
            <consortium name="The Broad Institute Genome Sequencing Center for Infectious Disease"/>
            <person name="Wu L."/>
            <person name="Ma J."/>
        </authorList>
    </citation>
    <scope>NUCLEOTIDE SEQUENCE [LARGE SCALE GENOMIC DNA]</scope>
    <source>
        <strain evidence="9 10">JCM 13584</strain>
    </source>
</reference>
<comment type="similarity">
    <text evidence="7">Belongs to the binding-protein-dependent transport system permease family.</text>
</comment>
<evidence type="ECO:0000256" key="2">
    <source>
        <dbReference type="ARBA" id="ARBA00022448"/>
    </source>
</evidence>
<feature type="transmembrane region" description="Helical" evidence="7">
    <location>
        <begin position="178"/>
        <end position="198"/>
    </location>
</feature>
<comment type="caution">
    <text evidence="9">The sequence shown here is derived from an EMBL/GenBank/DDBJ whole genome shotgun (WGS) entry which is preliminary data.</text>
</comment>
<feature type="transmembrane region" description="Helical" evidence="7">
    <location>
        <begin position="146"/>
        <end position="166"/>
    </location>
</feature>
<evidence type="ECO:0000256" key="5">
    <source>
        <dbReference type="ARBA" id="ARBA00022989"/>
    </source>
</evidence>
<keyword evidence="10" id="KW-1185">Reference proteome</keyword>
<evidence type="ECO:0000256" key="1">
    <source>
        <dbReference type="ARBA" id="ARBA00004651"/>
    </source>
</evidence>
<comment type="subcellular location">
    <subcellularLocation>
        <location evidence="1 7">Cell membrane</location>
        <topology evidence="1 7">Multi-pass membrane protein</topology>
    </subcellularLocation>
</comment>
<proteinExistence type="inferred from homology"/>
<dbReference type="InterPro" id="IPR035906">
    <property type="entry name" value="MetI-like_sf"/>
</dbReference>
<keyword evidence="6 7" id="KW-0472">Membrane</keyword>
<dbReference type="Gene3D" id="1.10.3720.10">
    <property type="entry name" value="MetI-like"/>
    <property type="match status" value="1"/>
</dbReference>
<protein>
    <submittedName>
        <fullName evidence="9">ABC transporter permease</fullName>
    </submittedName>
</protein>
<dbReference type="InterPro" id="IPR045621">
    <property type="entry name" value="BPD_transp_1_N"/>
</dbReference>
<gene>
    <name evidence="9" type="ORF">GCM10009717_03260</name>
</gene>
<evidence type="ECO:0000256" key="7">
    <source>
        <dbReference type="RuleBase" id="RU363032"/>
    </source>
</evidence>
<dbReference type="Proteomes" id="UP001499954">
    <property type="component" value="Unassembled WGS sequence"/>
</dbReference>
<dbReference type="PANTHER" id="PTHR43163">
    <property type="entry name" value="DIPEPTIDE TRANSPORT SYSTEM PERMEASE PROTEIN DPPB-RELATED"/>
    <property type="match status" value="1"/>
</dbReference>
<feature type="transmembrane region" description="Helical" evidence="7">
    <location>
        <begin position="100"/>
        <end position="125"/>
    </location>
</feature>
<keyword evidence="2 7" id="KW-0813">Transport</keyword>
<keyword evidence="4 7" id="KW-0812">Transmembrane</keyword>
<dbReference type="Pfam" id="PF00528">
    <property type="entry name" value="BPD_transp_1"/>
    <property type="match status" value="1"/>
</dbReference>
<dbReference type="EMBL" id="BAAAMK010000001">
    <property type="protein sequence ID" value="GAA1940257.1"/>
    <property type="molecule type" value="Genomic_DNA"/>
</dbReference>